<name>A0ABR4DHZ8_9PEZI</name>
<feature type="compositionally biased region" description="Basic and acidic residues" evidence="1">
    <location>
        <begin position="376"/>
        <end position="386"/>
    </location>
</feature>
<sequence length="443" mass="48840">MAGNVMNIDADRCRFYAGVFAHLDRKSFDLMYWLLFVAVLAFLMLTSWQWASDNDAIQELGEPPGSHAHKSRMRRTLITCGTYTAMTIASVVLEAHALLGLQFCHGEDLMALLWASWTMFQIGSTAALLGILLAAFYQWRGMKAPPWALALGTPILVAAGFGHVVTASMTSPARRFIQSGLLKARRSLRSLRRFRSIGPATDEENANDLPMSRAQTLRADDDDIDYQITRGNRCSDGIEITAKLVGYSDTGSPILRFDEKQARQIEPDRGEVLGRGDNGDVLVVLKKNVTVVSNAPSIHNPRSIPPSPTPPPPASPVRGTISSPTLIGSPRTPRSMSPVRSSNNPYRSAAYGNMAARFQAAMALGDNDMTIDEIDREKESNRRNEQPETASNTDVSADGIDIMAPENCMTRDPSELVREQPRGRSIRILHHDHPRSRSQKESN</sequence>
<feature type="compositionally biased region" description="Pro residues" evidence="1">
    <location>
        <begin position="303"/>
        <end position="315"/>
    </location>
</feature>
<feature type="transmembrane region" description="Helical" evidence="2">
    <location>
        <begin position="111"/>
        <end position="136"/>
    </location>
</feature>
<dbReference type="EMBL" id="JAZGUE010000002">
    <property type="protein sequence ID" value="KAL2269988.1"/>
    <property type="molecule type" value="Genomic_DNA"/>
</dbReference>
<dbReference type="RefSeq" id="XP_070868712.1">
    <property type="nucleotide sequence ID" value="XM_071008413.1"/>
</dbReference>
<proteinExistence type="predicted"/>
<feature type="region of interest" description="Disordered" evidence="1">
    <location>
        <begin position="295"/>
        <end position="343"/>
    </location>
</feature>
<feature type="transmembrane region" description="Helical" evidence="2">
    <location>
        <begin position="77"/>
        <end position="99"/>
    </location>
</feature>
<keyword evidence="2" id="KW-0472">Membrane</keyword>
<evidence type="ECO:0000313" key="3">
    <source>
        <dbReference type="EMBL" id="KAL2269988.1"/>
    </source>
</evidence>
<keyword evidence="4" id="KW-1185">Reference proteome</keyword>
<accession>A0ABR4DHZ8</accession>
<comment type="caution">
    <text evidence="3">The sequence shown here is derived from an EMBL/GenBank/DDBJ whole genome shotgun (WGS) entry which is preliminary data.</text>
</comment>
<evidence type="ECO:0000256" key="2">
    <source>
        <dbReference type="SAM" id="Phobius"/>
    </source>
</evidence>
<organism evidence="3 4">
    <name type="scientific">Remersonia thermophila</name>
    <dbReference type="NCBI Taxonomy" id="72144"/>
    <lineage>
        <taxon>Eukaryota</taxon>
        <taxon>Fungi</taxon>
        <taxon>Dikarya</taxon>
        <taxon>Ascomycota</taxon>
        <taxon>Pezizomycotina</taxon>
        <taxon>Sordariomycetes</taxon>
        <taxon>Sordariomycetidae</taxon>
        <taxon>Sordariales</taxon>
        <taxon>Sordariales incertae sedis</taxon>
        <taxon>Remersonia</taxon>
    </lineage>
</organism>
<gene>
    <name evidence="3" type="ORF">VTJ83DRAFT_2172</name>
</gene>
<dbReference type="GeneID" id="98123057"/>
<dbReference type="Proteomes" id="UP001600064">
    <property type="component" value="Unassembled WGS sequence"/>
</dbReference>
<evidence type="ECO:0000313" key="4">
    <source>
        <dbReference type="Proteomes" id="UP001600064"/>
    </source>
</evidence>
<feature type="transmembrane region" description="Helical" evidence="2">
    <location>
        <begin position="30"/>
        <end position="51"/>
    </location>
</feature>
<feature type="region of interest" description="Disordered" evidence="1">
    <location>
        <begin position="376"/>
        <end position="443"/>
    </location>
</feature>
<reference evidence="3 4" key="1">
    <citation type="journal article" date="2024" name="Commun. Biol.">
        <title>Comparative genomic analysis of thermophilic fungi reveals convergent evolutionary adaptations and gene losses.</title>
        <authorList>
            <person name="Steindorff A.S."/>
            <person name="Aguilar-Pontes M.V."/>
            <person name="Robinson A.J."/>
            <person name="Andreopoulos B."/>
            <person name="LaButti K."/>
            <person name="Kuo A."/>
            <person name="Mondo S."/>
            <person name="Riley R."/>
            <person name="Otillar R."/>
            <person name="Haridas S."/>
            <person name="Lipzen A."/>
            <person name="Grimwood J."/>
            <person name="Schmutz J."/>
            <person name="Clum A."/>
            <person name="Reid I.D."/>
            <person name="Moisan M.C."/>
            <person name="Butler G."/>
            <person name="Nguyen T.T.M."/>
            <person name="Dewar K."/>
            <person name="Conant G."/>
            <person name="Drula E."/>
            <person name="Henrissat B."/>
            <person name="Hansel C."/>
            <person name="Singer S."/>
            <person name="Hutchinson M.I."/>
            <person name="de Vries R.P."/>
            <person name="Natvig D.O."/>
            <person name="Powell A.J."/>
            <person name="Tsang A."/>
            <person name="Grigoriev I.V."/>
        </authorList>
    </citation>
    <scope>NUCLEOTIDE SEQUENCE [LARGE SCALE GENOMIC DNA]</scope>
    <source>
        <strain evidence="3 4">ATCC 22073</strain>
    </source>
</reference>
<feature type="compositionally biased region" description="Basic and acidic residues" evidence="1">
    <location>
        <begin position="412"/>
        <end position="422"/>
    </location>
</feature>
<keyword evidence="2" id="KW-1133">Transmembrane helix</keyword>
<feature type="compositionally biased region" description="Polar residues" evidence="1">
    <location>
        <begin position="320"/>
        <end position="343"/>
    </location>
</feature>
<keyword evidence="2" id="KW-0812">Transmembrane</keyword>
<evidence type="ECO:0000256" key="1">
    <source>
        <dbReference type="SAM" id="MobiDB-lite"/>
    </source>
</evidence>
<protein>
    <submittedName>
        <fullName evidence="3">Uncharacterized protein</fullName>
    </submittedName>
</protein>
<feature type="compositionally biased region" description="Basic residues" evidence="1">
    <location>
        <begin position="424"/>
        <end position="437"/>
    </location>
</feature>
<feature type="transmembrane region" description="Helical" evidence="2">
    <location>
        <begin position="148"/>
        <end position="169"/>
    </location>
</feature>